<organism evidence="1 2">
    <name type="scientific">Dicentrarchus labrax</name>
    <name type="common">European seabass</name>
    <name type="synonym">Morone labrax</name>
    <dbReference type="NCBI Taxonomy" id="13489"/>
    <lineage>
        <taxon>Eukaryota</taxon>
        <taxon>Metazoa</taxon>
        <taxon>Chordata</taxon>
        <taxon>Craniata</taxon>
        <taxon>Vertebrata</taxon>
        <taxon>Euteleostomi</taxon>
        <taxon>Actinopterygii</taxon>
        <taxon>Neopterygii</taxon>
        <taxon>Teleostei</taxon>
        <taxon>Neoteleostei</taxon>
        <taxon>Acanthomorphata</taxon>
        <taxon>Eupercaria</taxon>
        <taxon>Moronidae</taxon>
        <taxon>Dicentrarchus</taxon>
    </lineage>
</organism>
<proteinExistence type="predicted"/>
<evidence type="ECO:0000313" key="2">
    <source>
        <dbReference type="Proteomes" id="UP000694389"/>
    </source>
</evidence>
<dbReference type="Proteomes" id="UP000694389">
    <property type="component" value="Unassembled WGS sequence"/>
</dbReference>
<dbReference type="Ensembl" id="ENSDLAT00005053259.2">
    <property type="protein sequence ID" value="ENSDLAP00005049971.1"/>
    <property type="gene ID" value="ENSDLAG00005021856.2"/>
</dbReference>
<reference evidence="1" key="2">
    <citation type="submission" date="2025-09" db="UniProtKB">
        <authorList>
            <consortium name="Ensembl"/>
        </authorList>
    </citation>
    <scope>IDENTIFICATION</scope>
</reference>
<sequence>MNIALAQKPHIHVYLLQYVQGSVRDNCVCHAQLLQTQHCLLSSITHTNTQTCACAHTQAGSFTPGEQASKLFCVKGMRSLWGRPWGDGVRGSALCT</sequence>
<protein>
    <submittedName>
        <fullName evidence="1">Uncharacterized protein</fullName>
    </submittedName>
</protein>
<accession>A0A8C4NVA2</accession>
<keyword evidence="2" id="KW-1185">Reference proteome</keyword>
<evidence type="ECO:0000313" key="1">
    <source>
        <dbReference type="Ensembl" id="ENSDLAP00005049971.1"/>
    </source>
</evidence>
<name>A0A8C4NVA2_DICLA</name>
<dbReference type="AlphaFoldDB" id="A0A8C4NVA2"/>
<reference evidence="1" key="1">
    <citation type="submission" date="2025-08" db="UniProtKB">
        <authorList>
            <consortium name="Ensembl"/>
        </authorList>
    </citation>
    <scope>IDENTIFICATION</scope>
</reference>